<gene>
    <name evidence="1" type="ORF">MOC45_02955</name>
</gene>
<comment type="caution">
    <text evidence="1">The sequence shown here is derived from an EMBL/GenBank/DDBJ whole genome shotgun (WGS) entry which is preliminary data.</text>
</comment>
<organism evidence="1 2">
    <name type="scientific">Bacillus spizizenii</name>
    <name type="common">Bacillus subtilis subsp. spizizenii</name>
    <dbReference type="NCBI Taxonomy" id="96241"/>
    <lineage>
        <taxon>Bacteria</taxon>
        <taxon>Bacillati</taxon>
        <taxon>Bacillota</taxon>
        <taxon>Bacilli</taxon>
        <taxon>Bacillales</taxon>
        <taxon>Bacillaceae</taxon>
        <taxon>Bacillus</taxon>
    </lineage>
</organism>
<dbReference type="AlphaFoldDB" id="A0A9Q4DNB9"/>
<sequence>MMVFVKGDRVEHKNRGKGVFLSCGTFENESVIMFDEDSNAEGDILTVTTSLLKKLDSDKT</sequence>
<dbReference type="Proteomes" id="UP001070352">
    <property type="component" value="Unassembled WGS sequence"/>
</dbReference>
<protein>
    <submittedName>
        <fullName evidence="1">Uncharacterized protein</fullName>
    </submittedName>
</protein>
<accession>A0A9Q4DNB9</accession>
<name>A0A9Q4DNB9_BACSC</name>
<reference evidence="1" key="1">
    <citation type="submission" date="2022-02" db="EMBL/GenBank/DDBJ databases">
        <title>Crop Bioprotection Bacillus Genome Sequencing.</title>
        <authorList>
            <person name="Dunlap C."/>
        </authorList>
    </citation>
    <scope>NUCLEOTIDE SEQUENCE</scope>
    <source>
        <strain evidence="1">M18B4</strain>
    </source>
</reference>
<evidence type="ECO:0000313" key="2">
    <source>
        <dbReference type="Proteomes" id="UP001070352"/>
    </source>
</evidence>
<proteinExistence type="predicted"/>
<dbReference type="EMBL" id="JALANJ010000003">
    <property type="protein sequence ID" value="MCY8119571.1"/>
    <property type="molecule type" value="Genomic_DNA"/>
</dbReference>
<evidence type="ECO:0000313" key="1">
    <source>
        <dbReference type="EMBL" id="MCY8119571.1"/>
    </source>
</evidence>